<keyword evidence="1" id="KW-0812">Transmembrane</keyword>
<organism evidence="4">
    <name type="scientific">Thelazia callipaeda</name>
    <name type="common">Oriental eyeworm</name>
    <name type="synonym">Parasitic nematode</name>
    <dbReference type="NCBI Taxonomy" id="103827"/>
    <lineage>
        <taxon>Eukaryota</taxon>
        <taxon>Metazoa</taxon>
        <taxon>Ecdysozoa</taxon>
        <taxon>Nematoda</taxon>
        <taxon>Chromadorea</taxon>
        <taxon>Rhabditida</taxon>
        <taxon>Spirurina</taxon>
        <taxon>Spiruromorpha</taxon>
        <taxon>Thelazioidea</taxon>
        <taxon>Thelaziidae</taxon>
        <taxon>Thelazia</taxon>
    </lineage>
</organism>
<evidence type="ECO:0000256" key="1">
    <source>
        <dbReference type="SAM" id="Phobius"/>
    </source>
</evidence>
<gene>
    <name evidence="2" type="ORF">TCLT_LOCUS10579</name>
</gene>
<proteinExistence type="predicted"/>
<evidence type="ECO:0000313" key="3">
    <source>
        <dbReference type="Proteomes" id="UP000276776"/>
    </source>
</evidence>
<accession>A0A0N5DBM8</accession>
<protein>
    <submittedName>
        <fullName evidence="4">Secreted protein</fullName>
    </submittedName>
</protein>
<sequence length="80" mass="9009">MAVKLFWRRYRCPVLKIRKLSQTSCISFLVWHIIIISGGLPASKVAPESISRHMKGYAFDPSATVLETSGHEFFSALGRI</sequence>
<name>A0A0N5DBM8_THECL</name>
<keyword evidence="1" id="KW-1133">Transmembrane helix</keyword>
<keyword evidence="3" id="KW-1185">Reference proteome</keyword>
<dbReference type="WBParaSite" id="TCLT_0001059201-mRNA-1">
    <property type="protein sequence ID" value="TCLT_0001059201-mRNA-1"/>
    <property type="gene ID" value="TCLT_0001059201"/>
</dbReference>
<reference evidence="2 3" key="2">
    <citation type="submission" date="2018-11" db="EMBL/GenBank/DDBJ databases">
        <authorList>
            <consortium name="Pathogen Informatics"/>
        </authorList>
    </citation>
    <scope>NUCLEOTIDE SEQUENCE [LARGE SCALE GENOMIC DNA]</scope>
</reference>
<reference evidence="4" key="1">
    <citation type="submission" date="2017-02" db="UniProtKB">
        <authorList>
            <consortium name="WormBaseParasite"/>
        </authorList>
    </citation>
    <scope>IDENTIFICATION</scope>
</reference>
<dbReference type="Proteomes" id="UP000276776">
    <property type="component" value="Unassembled WGS sequence"/>
</dbReference>
<dbReference type="EMBL" id="UYYF01005188">
    <property type="protein sequence ID" value="VDN08282.1"/>
    <property type="molecule type" value="Genomic_DNA"/>
</dbReference>
<dbReference type="AlphaFoldDB" id="A0A0N5DBM8"/>
<evidence type="ECO:0000313" key="2">
    <source>
        <dbReference type="EMBL" id="VDN08282.1"/>
    </source>
</evidence>
<feature type="transmembrane region" description="Helical" evidence="1">
    <location>
        <begin position="20"/>
        <end position="40"/>
    </location>
</feature>
<keyword evidence="1" id="KW-0472">Membrane</keyword>
<evidence type="ECO:0000313" key="4">
    <source>
        <dbReference type="WBParaSite" id="TCLT_0001059201-mRNA-1"/>
    </source>
</evidence>